<dbReference type="SUPFAM" id="SSF82657">
    <property type="entry name" value="BolA-like"/>
    <property type="match status" value="1"/>
</dbReference>
<keyword evidence="5" id="KW-1185">Reference proteome</keyword>
<evidence type="ECO:0000313" key="4">
    <source>
        <dbReference type="EMBL" id="KNX40758.1"/>
    </source>
</evidence>
<dbReference type="Pfam" id="PF01722">
    <property type="entry name" value="BolA"/>
    <property type="match status" value="1"/>
</dbReference>
<dbReference type="EMBL" id="LGVV01000041">
    <property type="protein sequence ID" value="KNX40758.1"/>
    <property type="molecule type" value="Genomic_DNA"/>
</dbReference>
<proteinExistence type="inferred from homology"/>
<dbReference type="PANTHER" id="PTHR46229">
    <property type="entry name" value="BOLA TRANSCRIPTION REGULATOR"/>
    <property type="match status" value="1"/>
</dbReference>
<dbReference type="InterPro" id="IPR050961">
    <property type="entry name" value="BolA/IbaG_stress_morph_reg"/>
</dbReference>
<sequence length="104" mass="11325">MTIRQDIIDKLGLALPIEHLEVINESHKHNVPEGAESHFKVVIVSSAFVGKKLVARHRLLNGILAKTLSAHIHSLALHTMTKEERSISKEAPASPPCLGGGARR</sequence>
<dbReference type="GO" id="GO:0005829">
    <property type="term" value="C:cytosol"/>
    <property type="evidence" value="ECO:0007669"/>
    <property type="project" value="TreeGrafter"/>
</dbReference>
<dbReference type="PANTHER" id="PTHR46229:SF2">
    <property type="entry name" value="BOLA-LIKE PROTEIN 1"/>
    <property type="match status" value="1"/>
</dbReference>
<evidence type="ECO:0000256" key="3">
    <source>
        <dbReference type="SAM" id="MobiDB-lite"/>
    </source>
</evidence>
<gene>
    <name evidence="4" type="ORF">ROTO_27040</name>
</gene>
<dbReference type="RefSeq" id="WP_050663560.1">
    <property type="nucleotide sequence ID" value="NZ_CP118494.1"/>
</dbReference>
<evidence type="ECO:0000313" key="5">
    <source>
        <dbReference type="Proteomes" id="UP000037046"/>
    </source>
</evidence>
<dbReference type="Proteomes" id="UP000037046">
    <property type="component" value="Unassembled WGS sequence"/>
</dbReference>
<evidence type="ECO:0000256" key="2">
    <source>
        <dbReference type="RuleBase" id="RU003860"/>
    </source>
</evidence>
<dbReference type="PIRSF" id="PIRSF003113">
    <property type="entry name" value="BolA"/>
    <property type="match status" value="1"/>
</dbReference>
<feature type="region of interest" description="Disordered" evidence="3">
    <location>
        <begin position="83"/>
        <end position="104"/>
    </location>
</feature>
<dbReference type="InterPro" id="IPR036065">
    <property type="entry name" value="BolA-like_sf"/>
</dbReference>
<dbReference type="OrthoDB" id="9811118at2"/>
<accession>A0A0L6CTB1</accession>
<comment type="caution">
    <text evidence="4">The sequence shown here is derived from an EMBL/GenBank/DDBJ whole genome shotgun (WGS) entry which is preliminary data.</text>
</comment>
<dbReference type="AlphaFoldDB" id="A0A0L6CTB1"/>
<dbReference type="PATRIC" id="fig|74031.6.peg.2755"/>
<dbReference type="GO" id="GO:0006351">
    <property type="term" value="P:DNA-templated transcription"/>
    <property type="evidence" value="ECO:0007669"/>
    <property type="project" value="TreeGrafter"/>
</dbReference>
<reference evidence="5" key="1">
    <citation type="submission" date="2015-07" db="EMBL/GenBank/DDBJ databases">
        <title>Draft Genome Sequence of Roseovarius tolerans EL-164, a producer of N-Acylated Alanine Methyl Esters (NAMEs).</title>
        <authorList>
            <person name="Voget S."/>
            <person name="Bruns H."/>
            <person name="Wagner-Doebler I."/>
            <person name="Schulz S."/>
            <person name="Daniel R."/>
        </authorList>
    </citation>
    <scope>NUCLEOTIDE SEQUENCE [LARGE SCALE GENOMIC DNA]</scope>
    <source>
        <strain evidence="5">EL-164</strain>
    </source>
</reference>
<protein>
    <submittedName>
        <fullName evidence="4">Transcriptional regulator BolA</fullName>
    </submittedName>
</protein>
<name>A0A0L6CTB1_9RHOB</name>
<dbReference type="InterPro" id="IPR002634">
    <property type="entry name" value="BolA"/>
</dbReference>
<evidence type="ECO:0000256" key="1">
    <source>
        <dbReference type="ARBA" id="ARBA00005578"/>
    </source>
</evidence>
<dbReference type="Gene3D" id="3.30.300.90">
    <property type="entry name" value="BolA-like"/>
    <property type="match status" value="1"/>
</dbReference>
<organism evidence="4 5">
    <name type="scientific">Roseovarius tolerans</name>
    <dbReference type="NCBI Taxonomy" id="74031"/>
    <lineage>
        <taxon>Bacteria</taxon>
        <taxon>Pseudomonadati</taxon>
        <taxon>Pseudomonadota</taxon>
        <taxon>Alphaproteobacteria</taxon>
        <taxon>Rhodobacterales</taxon>
        <taxon>Roseobacteraceae</taxon>
        <taxon>Roseovarius</taxon>
    </lineage>
</organism>
<comment type="similarity">
    <text evidence="1 2">Belongs to the BolA/IbaG family.</text>
</comment>